<reference evidence="1 2" key="2">
    <citation type="journal article" date="2022" name="Mol. Ecol. Resour.">
        <title>The genomes of chicory, endive, great burdock and yacon provide insights into Asteraceae paleo-polyploidization history and plant inulin production.</title>
        <authorList>
            <person name="Fan W."/>
            <person name="Wang S."/>
            <person name="Wang H."/>
            <person name="Wang A."/>
            <person name="Jiang F."/>
            <person name="Liu H."/>
            <person name="Zhao H."/>
            <person name="Xu D."/>
            <person name="Zhang Y."/>
        </authorList>
    </citation>
    <scope>NUCLEOTIDE SEQUENCE [LARGE SCALE GENOMIC DNA]</scope>
    <source>
        <strain evidence="2">cv. Punajuju</strain>
        <tissue evidence="1">Leaves</tissue>
    </source>
</reference>
<evidence type="ECO:0000313" key="1">
    <source>
        <dbReference type="EMBL" id="KAI3766295.1"/>
    </source>
</evidence>
<sequence length="387" mass="43660">MEPWLHQIYLQIFFFLESLCVLLAFLLKDEPVSLINGDIGKIWGKPVSLINGDIGKIWGKPVSLINGDIGKIWGKPVSLINGDIGSINKAVKRIGILTSEFPWINETIKIKVHGNCYSIKVVEDSNRSYNMAPKITVLDSDQSSDEDWFDMENDRGDKVEVEVIEKTKHGFVVPEDYERHCIDTQKACSEESRIENKRIKEKGSVEVEEVAYNENESKKDEFLDGIDTVDGHTLFGPCKDKPISPKVDRCKRKGGPDKPDGLEPEAKVQDLNESPIASGFYPFVENVDFDEDEIQLCDEDIIEQAISDKIEKKRRNRRKRDGNTRNLPQSQTDGSIESTSRMESKSGNSEEINQTLKFGEKLGINFRGDVELVKRAVAMEGGFATRC</sequence>
<organism evidence="1 2">
    <name type="scientific">Cichorium intybus</name>
    <name type="common">Chicory</name>
    <dbReference type="NCBI Taxonomy" id="13427"/>
    <lineage>
        <taxon>Eukaryota</taxon>
        <taxon>Viridiplantae</taxon>
        <taxon>Streptophyta</taxon>
        <taxon>Embryophyta</taxon>
        <taxon>Tracheophyta</taxon>
        <taxon>Spermatophyta</taxon>
        <taxon>Magnoliopsida</taxon>
        <taxon>eudicotyledons</taxon>
        <taxon>Gunneridae</taxon>
        <taxon>Pentapetalae</taxon>
        <taxon>asterids</taxon>
        <taxon>campanulids</taxon>
        <taxon>Asterales</taxon>
        <taxon>Asteraceae</taxon>
        <taxon>Cichorioideae</taxon>
        <taxon>Cichorieae</taxon>
        <taxon>Cichoriinae</taxon>
        <taxon>Cichorium</taxon>
    </lineage>
</organism>
<accession>A0ACB9F5Y1</accession>
<comment type="caution">
    <text evidence="1">The sequence shown here is derived from an EMBL/GenBank/DDBJ whole genome shotgun (WGS) entry which is preliminary data.</text>
</comment>
<protein>
    <submittedName>
        <fullName evidence="1">Uncharacterized protein</fullName>
    </submittedName>
</protein>
<dbReference type="Proteomes" id="UP001055811">
    <property type="component" value="Linkage Group LG03"/>
</dbReference>
<proteinExistence type="predicted"/>
<dbReference type="EMBL" id="CM042011">
    <property type="protein sequence ID" value="KAI3766295.1"/>
    <property type="molecule type" value="Genomic_DNA"/>
</dbReference>
<name>A0ACB9F5Y1_CICIN</name>
<gene>
    <name evidence="1" type="ORF">L2E82_16348</name>
</gene>
<evidence type="ECO:0000313" key="2">
    <source>
        <dbReference type="Proteomes" id="UP001055811"/>
    </source>
</evidence>
<reference evidence="2" key="1">
    <citation type="journal article" date="2022" name="Mol. Ecol. Resour.">
        <title>The genomes of chicory, endive, great burdock and yacon provide insights into Asteraceae palaeo-polyploidization history and plant inulin production.</title>
        <authorList>
            <person name="Fan W."/>
            <person name="Wang S."/>
            <person name="Wang H."/>
            <person name="Wang A."/>
            <person name="Jiang F."/>
            <person name="Liu H."/>
            <person name="Zhao H."/>
            <person name="Xu D."/>
            <person name="Zhang Y."/>
        </authorList>
    </citation>
    <scope>NUCLEOTIDE SEQUENCE [LARGE SCALE GENOMIC DNA]</scope>
    <source>
        <strain evidence="2">cv. Punajuju</strain>
    </source>
</reference>
<keyword evidence="2" id="KW-1185">Reference proteome</keyword>